<accession>A0A5J4Z8U0</accession>
<protein>
    <submittedName>
        <fullName evidence="3">Uncharacterized protein</fullName>
    </submittedName>
</protein>
<evidence type="ECO:0000256" key="2">
    <source>
        <dbReference type="SAM" id="MobiDB-lite"/>
    </source>
</evidence>
<dbReference type="PANTHER" id="PTHR35480">
    <property type="entry name" value="MATERNAL EFFECT EMBRYO ARREST 22"/>
    <property type="match status" value="1"/>
</dbReference>
<feature type="region of interest" description="Disordered" evidence="2">
    <location>
        <begin position="67"/>
        <end position="86"/>
    </location>
</feature>
<name>A0A5J4Z8U0_9ASTE</name>
<keyword evidence="4" id="KW-1185">Reference proteome</keyword>
<reference evidence="3 4" key="1">
    <citation type="submission" date="2019-09" db="EMBL/GenBank/DDBJ databases">
        <title>A chromosome-level genome assembly of the Chinese tupelo Nyssa sinensis.</title>
        <authorList>
            <person name="Yang X."/>
            <person name="Kang M."/>
            <person name="Yang Y."/>
            <person name="Xiong H."/>
            <person name="Wang M."/>
            <person name="Zhang Z."/>
            <person name="Wang Z."/>
            <person name="Wu H."/>
            <person name="Ma T."/>
            <person name="Liu J."/>
            <person name="Xi Z."/>
        </authorList>
    </citation>
    <scope>NUCLEOTIDE SEQUENCE [LARGE SCALE GENOMIC DNA]</scope>
    <source>
        <strain evidence="3">J267</strain>
        <tissue evidence="3">Leaf</tissue>
    </source>
</reference>
<feature type="coiled-coil region" evidence="1">
    <location>
        <begin position="27"/>
        <end position="61"/>
    </location>
</feature>
<evidence type="ECO:0000313" key="3">
    <source>
        <dbReference type="EMBL" id="KAA8514820.1"/>
    </source>
</evidence>
<dbReference type="PANTHER" id="PTHR35480:SF1">
    <property type="entry name" value="MATERNAL EFFECT EMBRYO ARREST 22"/>
    <property type="match status" value="1"/>
</dbReference>
<dbReference type="EMBL" id="CM018052">
    <property type="protein sequence ID" value="KAA8514820.1"/>
    <property type="molecule type" value="Genomic_DNA"/>
</dbReference>
<dbReference type="OrthoDB" id="1933275at2759"/>
<evidence type="ECO:0000256" key="1">
    <source>
        <dbReference type="SAM" id="Coils"/>
    </source>
</evidence>
<evidence type="ECO:0000313" key="4">
    <source>
        <dbReference type="Proteomes" id="UP000325577"/>
    </source>
</evidence>
<gene>
    <name evidence="3" type="ORF">F0562_017999</name>
</gene>
<dbReference type="Proteomes" id="UP000325577">
    <property type="component" value="Linkage Group LG9"/>
</dbReference>
<proteinExistence type="predicted"/>
<dbReference type="AlphaFoldDB" id="A0A5J4Z8U0"/>
<keyword evidence="1" id="KW-0175">Coiled coil</keyword>
<organism evidence="3 4">
    <name type="scientific">Nyssa sinensis</name>
    <dbReference type="NCBI Taxonomy" id="561372"/>
    <lineage>
        <taxon>Eukaryota</taxon>
        <taxon>Viridiplantae</taxon>
        <taxon>Streptophyta</taxon>
        <taxon>Embryophyta</taxon>
        <taxon>Tracheophyta</taxon>
        <taxon>Spermatophyta</taxon>
        <taxon>Magnoliopsida</taxon>
        <taxon>eudicotyledons</taxon>
        <taxon>Gunneridae</taxon>
        <taxon>Pentapetalae</taxon>
        <taxon>asterids</taxon>
        <taxon>Cornales</taxon>
        <taxon>Nyssaceae</taxon>
        <taxon>Nyssa</taxon>
    </lineage>
</organism>
<sequence length="118" mass="13912">MYVSMAADVVSKHETMNPCCAVWKERYSKMKEQRTALRQGLNIYEQQIGKIEAENQNLKKAIPEEGLQADIEREKKQKGPQAQEMDREVLLLRTHVSERETEINRHKELLERENKGRF</sequence>